<name>C7J773_ORYSJ</name>
<dbReference type="EMBL" id="AP008215">
    <property type="protein sequence ID" value="BAH94596.1"/>
    <property type="molecule type" value="Genomic_DNA"/>
</dbReference>
<dbReference type="Proteomes" id="UP000000763">
    <property type="component" value="Chromosome 9"/>
</dbReference>
<evidence type="ECO:0000313" key="3">
    <source>
        <dbReference type="EMBL" id="BAH94596.1"/>
    </source>
</evidence>
<feature type="region of interest" description="Disordered" evidence="1">
    <location>
        <begin position="37"/>
        <end position="57"/>
    </location>
</feature>
<dbReference type="KEGG" id="dosa:Os09g0450901"/>
<feature type="non-terminal residue" evidence="3">
    <location>
        <position position="1"/>
    </location>
</feature>
<sequence length="135" mass="15574">WRSFPSSPLSPLARRSLSPFPSHLACTARRWRGAEETTVIVVPPPPPPPSPRRPRWPSLPLRDGTLSTLKIRRRRWFPSGRSSADGFLRRIQRQRRNRRSGFTDGASWTDLVATTMLVAFPVMFLFFFMFFFSIG</sequence>
<proteinExistence type="predicted"/>
<keyword evidence="2" id="KW-0812">Transmembrane</keyword>
<keyword evidence="2" id="KW-0472">Membrane</keyword>
<accession>C7J773</accession>
<feature type="compositionally biased region" description="Pro residues" evidence="1">
    <location>
        <begin position="42"/>
        <end position="51"/>
    </location>
</feature>
<protein>
    <submittedName>
        <fullName evidence="3">Os09g0450901 protein</fullName>
    </submittedName>
</protein>
<dbReference type="AlphaFoldDB" id="C7J773"/>
<evidence type="ECO:0000256" key="2">
    <source>
        <dbReference type="SAM" id="Phobius"/>
    </source>
</evidence>
<reference evidence="4" key="2">
    <citation type="journal article" date="2008" name="Nucleic Acids Res.">
        <title>The rice annotation project database (RAP-DB): 2008 update.</title>
        <authorList>
            <consortium name="The rice annotation project (RAP)"/>
        </authorList>
    </citation>
    <scope>GENOME REANNOTATION</scope>
    <source>
        <strain evidence="4">cv. Nipponbare</strain>
    </source>
</reference>
<gene>
    <name evidence="3" type="ordered locus">Os09g0450901</name>
</gene>
<evidence type="ECO:0000313" key="4">
    <source>
        <dbReference type="Proteomes" id="UP000000763"/>
    </source>
</evidence>
<evidence type="ECO:0000256" key="1">
    <source>
        <dbReference type="SAM" id="MobiDB-lite"/>
    </source>
</evidence>
<organism evidence="3 4">
    <name type="scientific">Oryza sativa subsp. japonica</name>
    <name type="common">Rice</name>
    <dbReference type="NCBI Taxonomy" id="39947"/>
    <lineage>
        <taxon>Eukaryota</taxon>
        <taxon>Viridiplantae</taxon>
        <taxon>Streptophyta</taxon>
        <taxon>Embryophyta</taxon>
        <taxon>Tracheophyta</taxon>
        <taxon>Spermatophyta</taxon>
        <taxon>Magnoliopsida</taxon>
        <taxon>Liliopsida</taxon>
        <taxon>Poales</taxon>
        <taxon>Poaceae</taxon>
        <taxon>BOP clade</taxon>
        <taxon>Oryzoideae</taxon>
        <taxon>Oryzeae</taxon>
        <taxon>Oryzinae</taxon>
        <taxon>Oryza</taxon>
        <taxon>Oryza sativa</taxon>
    </lineage>
</organism>
<feature type="transmembrane region" description="Helical" evidence="2">
    <location>
        <begin position="111"/>
        <end position="132"/>
    </location>
</feature>
<keyword evidence="2" id="KW-1133">Transmembrane helix</keyword>
<reference evidence="3 4" key="1">
    <citation type="journal article" date="2005" name="Nature">
        <title>The map-based sequence of the rice genome.</title>
        <authorList>
            <consortium name="International rice genome sequencing project (IRGSP)"/>
            <person name="Matsumoto T."/>
            <person name="Wu J."/>
            <person name="Kanamori H."/>
            <person name="Katayose Y."/>
            <person name="Fujisawa M."/>
            <person name="Namiki N."/>
            <person name="Mizuno H."/>
            <person name="Yamamoto K."/>
            <person name="Antonio B.A."/>
            <person name="Baba T."/>
            <person name="Sakata K."/>
            <person name="Nagamura Y."/>
            <person name="Aoki H."/>
            <person name="Arikawa K."/>
            <person name="Arita K."/>
            <person name="Bito T."/>
            <person name="Chiden Y."/>
            <person name="Fujitsuka N."/>
            <person name="Fukunaka R."/>
            <person name="Hamada M."/>
            <person name="Harada C."/>
            <person name="Hayashi A."/>
            <person name="Hijishita S."/>
            <person name="Honda M."/>
            <person name="Hosokawa S."/>
            <person name="Ichikawa Y."/>
            <person name="Idonuma A."/>
            <person name="Iijima M."/>
            <person name="Ikeda M."/>
            <person name="Ikeno M."/>
            <person name="Ito K."/>
            <person name="Ito S."/>
            <person name="Ito T."/>
            <person name="Ito Y."/>
            <person name="Ito Y."/>
            <person name="Iwabuchi A."/>
            <person name="Kamiya K."/>
            <person name="Karasawa W."/>
            <person name="Kurita K."/>
            <person name="Katagiri S."/>
            <person name="Kikuta A."/>
            <person name="Kobayashi H."/>
            <person name="Kobayashi N."/>
            <person name="Machita K."/>
            <person name="Maehara T."/>
            <person name="Masukawa M."/>
            <person name="Mizubayashi T."/>
            <person name="Mukai Y."/>
            <person name="Nagasaki H."/>
            <person name="Nagata Y."/>
            <person name="Naito S."/>
            <person name="Nakashima M."/>
            <person name="Nakama Y."/>
            <person name="Nakamichi Y."/>
            <person name="Nakamura M."/>
            <person name="Meguro A."/>
            <person name="Negishi M."/>
            <person name="Ohta I."/>
            <person name="Ohta T."/>
            <person name="Okamoto M."/>
            <person name="Ono N."/>
            <person name="Saji S."/>
            <person name="Sakaguchi M."/>
            <person name="Sakai K."/>
            <person name="Shibata M."/>
            <person name="Shimokawa T."/>
            <person name="Song J."/>
            <person name="Takazaki Y."/>
            <person name="Terasawa K."/>
            <person name="Tsugane M."/>
            <person name="Tsuji K."/>
            <person name="Ueda S."/>
            <person name="Waki K."/>
            <person name="Yamagata H."/>
            <person name="Yamamoto M."/>
            <person name="Yamamoto S."/>
            <person name="Yamane H."/>
            <person name="Yoshiki S."/>
            <person name="Yoshihara R."/>
            <person name="Yukawa K."/>
            <person name="Zhong H."/>
            <person name="Yano M."/>
            <person name="Yuan Q."/>
            <person name="Ouyang S."/>
            <person name="Liu J."/>
            <person name="Jones K.M."/>
            <person name="Gansberger K."/>
            <person name="Moffat K."/>
            <person name="Hill J."/>
            <person name="Bera J."/>
            <person name="Fadrosh D."/>
            <person name="Jin S."/>
            <person name="Johri S."/>
            <person name="Kim M."/>
            <person name="Overton L."/>
            <person name="Reardon M."/>
            <person name="Tsitrin T."/>
            <person name="Vuong H."/>
            <person name="Weaver B."/>
            <person name="Ciecko A."/>
            <person name="Tallon L."/>
            <person name="Jackson J."/>
            <person name="Pai G."/>
            <person name="Aken S.V."/>
            <person name="Utterback T."/>
            <person name="Reidmuller S."/>
            <person name="Feldblyum T."/>
            <person name="Hsiao J."/>
            <person name="Zismann V."/>
            <person name="Iobst S."/>
            <person name="de Vazeille A.R."/>
            <person name="Buell C.R."/>
            <person name="Ying K."/>
            <person name="Li Y."/>
            <person name="Lu T."/>
            <person name="Huang Y."/>
            <person name="Zhao Q."/>
            <person name="Feng Q."/>
            <person name="Zhang L."/>
            <person name="Zhu J."/>
            <person name="Weng Q."/>
            <person name="Mu J."/>
            <person name="Lu Y."/>
            <person name="Fan D."/>
            <person name="Liu Y."/>
            <person name="Guan J."/>
            <person name="Zhang Y."/>
            <person name="Yu S."/>
            <person name="Liu X."/>
            <person name="Zhang Y."/>
            <person name="Hong G."/>
            <person name="Han B."/>
            <person name="Choisne N."/>
            <person name="Demange N."/>
            <person name="Orjeda G."/>
            <person name="Samain S."/>
            <person name="Cattolico L."/>
            <person name="Pelletier E."/>
            <person name="Couloux A."/>
            <person name="Segurens B."/>
            <person name="Wincker P."/>
            <person name="D'Hont A."/>
            <person name="Scarpelli C."/>
            <person name="Weissenbach J."/>
            <person name="Salanoubat M."/>
            <person name="Quetier F."/>
            <person name="Yu Y."/>
            <person name="Kim H.R."/>
            <person name="Rambo T."/>
            <person name="Currie J."/>
            <person name="Collura K."/>
            <person name="Luo M."/>
            <person name="Yang T."/>
            <person name="Ammiraju J.S.S."/>
            <person name="Engler F."/>
            <person name="Soderlund C."/>
            <person name="Wing R.A."/>
            <person name="Palmer L.E."/>
            <person name="de la Bastide M."/>
            <person name="Spiegel L."/>
            <person name="Nascimento L."/>
            <person name="Zutavern T."/>
            <person name="O'Shaughnessy A."/>
            <person name="Dike S."/>
            <person name="Dedhia N."/>
            <person name="Preston R."/>
            <person name="Balija V."/>
            <person name="McCombie W.R."/>
            <person name="Chow T."/>
            <person name="Chen H."/>
            <person name="Chung M."/>
            <person name="Chen C."/>
            <person name="Shaw J."/>
            <person name="Wu H."/>
            <person name="Hsiao K."/>
            <person name="Chao Y."/>
            <person name="Chu M."/>
            <person name="Cheng C."/>
            <person name="Hour A."/>
            <person name="Lee P."/>
            <person name="Lin S."/>
            <person name="Lin Y."/>
            <person name="Liou J."/>
            <person name="Liu S."/>
            <person name="Hsing Y."/>
            <person name="Raghuvanshi S."/>
            <person name="Mohanty A."/>
            <person name="Bharti A.K."/>
            <person name="Gaur A."/>
            <person name="Gupta V."/>
            <person name="Kumar D."/>
            <person name="Ravi V."/>
            <person name="Vij S."/>
            <person name="Kapur A."/>
            <person name="Khurana P."/>
            <person name="Khurana P."/>
            <person name="Khurana J.P."/>
            <person name="Tyagi A.K."/>
            <person name="Gaikwad K."/>
            <person name="Singh A."/>
            <person name="Dalal V."/>
            <person name="Srivastava S."/>
            <person name="Dixit A."/>
            <person name="Pal A.K."/>
            <person name="Ghazi I.A."/>
            <person name="Yadav M."/>
            <person name="Pandit A."/>
            <person name="Bhargava A."/>
            <person name="Sureshbabu K."/>
            <person name="Batra K."/>
            <person name="Sharma T.R."/>
            <person name="Mohapatra T."/>
            <person name="Singh N.K."/>
            <person name="Messing J."/>
            <person name="Nelson A.B."/>
            <person name="Fuks G."/>
            <person name="Kavchok S."/>
            <person name="Keizer G."/>
            <person name="Linton E."/>
            <person name="Llaca V."/>
            <person name="Song R."/>
            <person name="Tanyolac B."/>
            <person name="Young S."/>
            <person name="Ho-Il K."/>
            <person name="Hahn J.H."/>
            <person name="Sangsakoo G."/>
            <person name="Vanavichit A."/>
            <person name="de Mattos Luiz.A.T."/>
            <person name="Zimmer P.D."/>
            <person name="Malone G."/>
            <person name="Dellagostin O."/>
            <person name="de Oliveira A.C."/>
            <person name="Bevan M."/>
            <person name="Bancroft I."/>
            <person name="Minx P."/>
            <person name="Cordum H."/>
            <person name="Wilson R."/>
            <person name="Cheng Z."/>
            <person name="Jin W."/>
            <person name="Jiang J."/>
            <person name="Leong S.A."/>
            <person name="Iwama H."/>
            <person name="Gojobori T."/>
            <person name="Itoh T."/>
            <person name="Niimura Y."/>
            <person name="Fujii Y."/>
            <person name="Habara T."/>
            <person name="Sakai H."/>
            <person name="Sato Y."/>
            <person name="Wilson G."/>
            <person name="Kumar K."/>
            <person name="McCouch S."/>
            <person name="Juretic N."/>
            <person name="Hoen D."/>
            <person name="Wright S."/>
            <person name="Bruskiewich R."/>
            <person name="Bureau T."/>
            <person name="Miyao A."/>
            <person name="Hirochika H."/>
            <person name="Nishikawa T."/>
            <person name="Kadowaki K."/>
            <person name="Sugiura M."/>
            <person name="Burr B."/>
            <person name="Sasaki T."/>
        </authorList>
    </citation>
    <scope>NUCLEOTIDE SEQUENCE [LARGE SCALE GENOMIC DNA]</scope>
    <source>
        <strain evidence="4">cv. Nipponbare</strain>
    </source>
</reference>